<proteinExistence type="predicted"/>
<evidence type="ECO:0000259" key="2">
    <source>
        <dbReference type="Pfam" id="PF10412"/>
    </source>
</evidence>
<feature type="domain" description="CxxC-x17-CxxC" evidence="3">
    <location>
        <begin position="449"/>
        <end position="479"/>
    </location>
</feature>
<evidence type="ECO:0000313" key="5">
    <source>
        <dbReference type="Proteomes" id="UP000178092"/>
    </source>
</evidence>
<evidence type="ECO:0000313" key="4">
    <source>
        <dbReference type="EMBL" id="OHA66585.1"/>
    </source>
</evidence>
<dbReference type="EMBL" id="MHTV01000029">
    <property type="protein sequence ID" value="OHA66585.1"/>
    <property type="molecule type" value="Genomic_DNA"/>
</dbReference>
<dbReference type="NCBIfam" id="TIGR04272">
    <property type="entry name" value="cxxc_cxxc_Mbark"/>
    <property type="match status" value="1"/>
</dbReference>
<dbReference type="Pfam" id="PF10412">
    <property type="entry name" value="TrwB_AAD_bind"/>
    <property type="match status" value="1"/>
</dbReference>
<dbReference type="InterPro" id="IPR027417">
    <property type="entry name" value="P-loop_NTPase"/>
</dbReference>
<dbReference type="SUPFAM" id="SSF52540">
    <property type="entry name" value="P-loop containing nucleoside triphosphate hydrolases"/>
    <property type="match status" value="1"/>
</dbReference>
<feature type="region of interest" description="Disordered" evidence="1">
    <location>
        <begin position="589"/>
        <end position="625"/>
    </location>
</feature>
<dbReference type="PANTHER" id="PTHR30121">
    <property type="entry name" value="UNCHARACTERIZED PROTEIN YJGR-RELATED"/>
    <property type="match status" value="1"/>
</dbReference>
<accession>A0A1G2R130</accession>
<comment type="caution">
    <text evidence="4">The sequence shown here is derived from an EMBL/GenBank/DDBJ whole genome shotgun (WGS) entry which is preliminary data.</text>
</comment>
<gene>
    <name evidence="4" type="ORF">A3C04_03545</name>
</gene>
<dbReference type="InterPro" id="IPR051162">
    <property type="entry name" value="T4SS_component"/>
</dbReference>
<sequence>MAINFFGQTNFRNERKRFGIKTDDRRRHFYAIGKTGMGKTAMLQNMAVQDIRNGNGLGFVDPHGEAVEELLNFIPEERIQDVVYFNPADTKYPIAFNVMESVDPEKRHIVASGLMSVFKKIWPDVWSARMEYILNNVILALLESPHSTLLGINRMLSDPEYRKEVVDRVADSVVKTFWVQEYARYTQRYEVEATAAIQNKIGQFISNPLIRNIVGQIKSTLDMREIMDGQKILLANISKGRIGEDNSRLLGGLIITKLQLAAMSRVDILEAERQDFYLYIDEFQNFATESFVNILSEARKYRLALILSHQYVAQLGTGAEAKVRDAVFGNVGTMVSFRVGAEDAEYLEKEFTPEFLATDFVNLGKYCIYVKLMIDGVASRPFSANTLSPIEQQGESQREKIIEFSRKKYGTAIKDVEDQIRVWSGLDTLPEMPSGPAPAAGGGQNEQVLYDARCSSCGKDTKVVFPPDGKRPVYCKTCRKKFQKPREQTAVPQSAGISAPPPRVNQKYEERADRLPLISAQPKPIPVSSRAETVGSKNAQEPVAVAPKKIPMAERQEEDKKLHTQQKREEKLGELRSILQEALSTQKPTANLVKESKAATKSVSPAKQAEKKGDLRPGETIYFTS</sequence>
<name>A0A1G2R130_9BACT</name>
<dbReference type="Pfam" id="PF23477">
    <property type="entry name" value="zf_Tbcl_2"/>
    <property type="match status" value="1"/>
</dbReference>
<feature type="region of interest" description="Disordered" evidence="1">
    <location>
        <begin position="486"/>
        <end position="505"/>
    </location>
</feature>
<dbReference type="PANTHER" id="PTHR30121:SF11">
    <property type="entry name" value="AAA+ ATPASE DOMAIN-CONTAINING PROTEIN"/>
    <property type="match status" value="1"/>
</dbReference>
<feature type="domain" description="Type IV secretion system coupling protein TraD DNA-binding" evidence="2">
    <location>
        <begin position="22"/>
        <end position="347"/>
    </location>
</feature>
<evidence type="ECO:0000256" key="1">
    <source>
        <dbReference type="SAM" id="MobiDB-lite"/>
    </source>
</evidence>
<dbReference type="AlphaFoldDB" id="A0A1G2R130"/>
<feature type="compositionally biased region" description="Basic and acidic residues" evidence="1">
    <location>
        <begin position="608"/>
        <end position="617"/>
    </location>
</feature>
<protein>
    <submittedName>
        <fullName evidence="4">Uncharacterized protein</fullName>
    </submittedName>
</protein>
<dbReference type="CDD" id="cd01127">
    <property type="entry name" value="TrwB_TraG_TraD_VirD4"/>
    <property type="match status" value="1"/>
</dbReference>
<organism evidence="4 5">
    <name type="scientific">Candidatus Wildermuthbacteria bacterium RIFCSPHIGHO2_02_FULL_45_25</name>
    <dbReference type="NCBI Taxonomy" id="1802450"/>
    <lineage>
        <taxon>Bacteria</taxon>
        <taxon>Candidatus Wildermuthiibacteriota</taxon>
    </lineage>
</organism>
<dbReference type="InterPro" id="IPR026363">
    <property type="entry name" value="CxxC-x17-CxxC_dom"/>
</dbReference>
<reference evidence="4 5" key="1">
    <citation type="journal article" date="2016" name="Nat. Commun.">
        <title>Thousands of microbial genomes shed light on interconnected biogeochemical processes in an aquifer system.</title>
        <authorList>
            <person name="Anantharaman K."/>
            <person name="Brown C.T."/>
            <person name="Hug L.A."/>
            <person name="Sharon I."/>
            <person name="Castelle C.J."/>
            <person name="Probst A.J."/>
            <person name="Thomas B.C."/>
            <person name="Singh A."/>
            <person name="Wilkins M.J."/>
            <person name="Karaoz U."/>
            <person name="Brodie E.L."/>
            <person name="Williams K.H."/>
            <person name="Hubbard S.S."/>
            <person name="Banfield J.F."/>
        </authorList>
    </citation>
    <scope>NUCLEOTIDE SEQUENCE [LARGE SCALE GENOMIC DNA]</scope>
</reference>
<dbReference type="Proteomes" id="UP000178092">
    <property type="component" value="Unassembled WGS sequence"/>
</dbReference>
<dbReference type="InterPro" id="IPR019476">
    <property type="entry name" value="T4SS_TraD_DNA-bd"/>
</dbReference>
<dbReference type="Gene3D" id="3.40.50.300">
    <property type="entry name" value="P-loop containing nucleotide triphosphate hydrolases"/>
    <property type="match status" value="2"/>
</dbReference>
<evidence type="ECO:0000259" key="3">
    <source>
        <dbReference type="Pfam" id="PF23477"/>
    </source>
</evidence>